<evidence type="ECO:0000313" key="2">
    <source>
        <dbReference type="Proteomes" id="UP001194746"/>
    </source>
</evidence>
<comment type="caution">
    <text evidence="1">The sequence shown here is derived from an EMBL/GenBank/DDBJ whole genome shotgun (WGS) entry which is preliminary data.</text>
</comment>
<keyword evidence="2" id="KW-1185">Reference proteome</keyword>
<name>A0AAD4CSJ0_ASPNN</name>
<gene>
    <name evidence="1" type="ORF">FE257_003649</name>
</gene>
<dbReference type="Proteomes" id="UP001194746">
    <property type="component" value="Unassembled WGS sequence"/>
</dbReference>
<reference evidence="1" key="1">
    <citation type="journal article" date="2019" name="Beilstein J. Org. Chem.">
        <title>Nanangenines: drimane sesquiterpenoids as the dominant metabolite cohort of a novel Australian fungus, Aspergillus nanangensis.</title>
        <authorList>
            <person name="Lacey H.J."/>
            <person name="Gilchrist C.L.M."/>
            <person name="Crombie A."/>
            <person name="Kalaitzis J.A."/>
            <person name="Vuong D."/>
            <person name="Rutledge P.J."/>
            <person name="Turner P."/>
            <person name="Pitt J.I."/>
            <person name="Lacey E."/>
            <person name="Chooi Y.H."/>
            <person name="Piggott A.M."/>
        </authorList>
    </citation>
    <scope>NUCLEOTIDE SEQUENCE</scope>
    <source>
        <strain evidence="1">MST-FP2251</strain>
    </source>
</reference>
<dbReference type="EMBL" id="VCAU01000017">
    <property type="protein sequence ID" value="KAF9891638.1"/>
    <property type="molecule type" value="Genomic_DNA"/>
</dbReference>
<sequence length="74" mass="7914">MSTTPIPKLAQSDGLLPSPNAGDVCECGTITHCNDALPFMEEQEVEDMSAGTVNGTDSVVFYLNFDANFTGELR</sequence>
<accession>A0AAD4CSJ0</accession>
<reference evidence="1" key="2">
    <citation type="submission" date="2020-02" db="EMBL/GenBank/DDBJ databases">
        <authorList>
            <person name="Gilchrist C.L.M."/>
            <person name="Chooi Y.-H."/>
        </authorList>
    </citation>
    <scope>NUCLEOTIDE SEQUENCE</scope>
    <source>
        <strain evidence="1">MST-FP2251</strain>
    </source>
</reference>
<evidence type="ECO:0000313" key="1">
    <source>
        <dbReference type="EMBL" id="KAF9891638.1"/>
    </source>
</evidence>
<dbReference type="AlphaFoldDB" id="A0AAD4CSJ0"/>
<protein>
    <submittedName>
        <fullName evidence="1">Uncharacterized protein</fullName>
    </submittedName>
</protein>
<organism evidence="1 2">
    <name type="scientific">Aspergillus nanangensis</name>
    <dbReference type="NCBI Taxonomy" id="2582783"/>
    <lineage>
        <taxon>Eukaryota</taxon>
        <taxon>Fungi</taxon>
        <taxon>Dikarya</taxon>
        <taxon>Ascomycota</taxon>
        <taxon>Pezizomycotina</taxon>
        <taxon>Eurotiomycetes</taxon>
        <taxon>Eurotiomycetidae</taxon>
        <taxon>Eurotiales</taxon>
        <taxon>Aspergillaceae</taxon>
        <taxon>Aspergillus</taxon>
        <taxon>Aspergillus subgen. Circumdati</taxon>
    </lineage>
</organism>
<proteinExistence type="predicted"/>